<feature type="non-terminal residue" evidence="2">
    <location>
        <position position="96"/>
    </location>
</feature>
<evidence type="ECO:0000313" key="2">
    <source>
        <dbReference type="EMBL" id="CAI9160038.1"/>
    </source>
</evidence>
<keyword evidence="3" id="KW-1185">Reference proteome</keyword>
<evidence type="ECO:0000313" key="3">
    <source>
        <dbReference type="Proteomes" id="UP001176941"/>
    </source>
</evidence>
<feature type="non-terminal residue" evidence="2">
    <location>
        <position position="1"/>
    </location>
</feature>
<evidence type="ECO:0000256" key="1">
    <source>
        <dbReference type="SAM" id="MobiDB-lite"/>
    </source>
</evidence>
<reference evidence="2" key="1">
    <citation type="submission" date="2023-04" db="EMBL/GenBank/DDBJ databases">
        <authorList>
            <consortium name="ELIXIR-Norway"/>
        </authorList>
    </citation>
    <scope>NUCLEOTIDE SEQUENCE [LARGE SCALE GENOMIC DNA]</scope>
</reference>
<accession>A0ABN8YHY7</accession>
<feature type="region of interest" description="Disordered" evidence="1">
    <location>
        <begin position="1"/>
        <end position="96"/>
    </location>
</feature>
<gene>
    <name evidence="2" type="ORF">MRATA1EN1_LOCUS9000</name>
</gene>
<proteinExistence type="predicted"/>
<dbReference type="EMBL" id="OX459955">
    <property type="protein sequence ID" value="CAI9160038.1"/>
    <property type="molecule type" value="Genomic_DNA"/>
</dbReference>
<protein>
    <submittedName>
        <fullName evidence="2">Uncharacterized protein</fullName>
    </submittedName>
</protein>
<sequence>AHSAPDVGQVCSAHTPTPRRGPRASLLPPGEIHPGANPRHRDNPSFLSAVKYLESRRPARRTARPTGHRPDLDHHRVPAPGPGPRCCRPVTHGGPT</sequence>
<name>A0ABN8YHY7_RANTA</name>
<feature type="compositionally biased region" description="Basic residues" evidence="1">
    <location>
        <begin position="58"/>
        <end position="67"/>
    </location>
</feature>
<dbReference type="Proteomes" id="UP001176941">
    <property type="component" value="Chromosome 19"/>
</dbReference>
<organism evidence="2 3">
    <name type="scientific">Rangifer tarandus platyrhynchus</name>
    <name type="common">Svalbard reindeer</name>
    <dbReference type="NCBI Taxonomy" id="3082113"/>
    <lineage>
        <taxon>Eukaryota</taxon>
        <taxon>Metazoa</taxon>
        <taxon>Chordata</taxon>
        <taxon>Craniata</taxon>
        <taxon>Vertebrata</taxon>
        <taxon>Euteleostomi</taxon>
        <taxon>Mammalia</taxon>
        <taxon>Eutheria</taxon>
        <taxon>Laurasiatheria</taxon>
        <taxon>Artiodactyla</taxon>
        <taxon>Ruminantia</taxon>
        <taxon>Pecora</taxon>
        <taxon>Cervidae</taxon>
        <taxon>Odocoileinae</taxon>
        <taxon>Rangifer</taxon>
    </lineage>
</organism>